<keyword evidence="2" id="KW-1185">Reference proteome</keyword>
<reference evidence="1 2" key="1">
    <citation type="submission" date="2015-01" db="EMBL/GenBank/DDBJ databases">
        <title>Evolution of Trichinella species and genotypes.</title>
        <authorList>
            <person name="Korhonen P.K."/>
            <person name="Edoardo P."/>
            <person name="Giuseppe L.R."/>
            <person name="Gasser R.B."/>
        </authorList>
    </citation>
    <scope>NUCLEOTIDE SEQUENCE [LARGE SCALE GENOMIC DNA]</scope>
    <source>
        <strain evidence="1">ISS1980</strain>
    </source>
</reference>
<comment type="caution">
    <text evidence="1">The sequence shown here is derived from an EMBL/GenBank/DDBJ whole genome shotgun (WGS) entry which is preliminary data.</text>
</comment>
<gene>
    <name evidence="1" type="ORF">T10_1092</name>
</gene>
<proteinExistence type="predicted"/>
<dbReference type="AlphaFoldDB" id="A0A0V1MAD7"/>
<sequence length="186" mass="21414">MKLYNGYTFSDSKICVKLAAHCSAHCLFGRLAEIEIFISTIETIDTEAISFRYLGKIFILQHIVDRLLSFIKSPINDALIILHINADLHGAASKNSYFHFGSTKSFDGLNSTAGRSNNSPEDVEVVIARRDRYLKVLHQNHSGRHWWLWIRFQQLQSKKFIDVVFPRYPSHVTMAIGFQLIHDEFD</sequence>
<accession>A0A0V1MAD7</accession>
<evidence type="ECO:0000313" key="1">
    <source>
        <dbReference type="EMBL" id="KRZ68792.1"/>
    </source>
</evidence>
<evidence type="ECO:0000313" key="2">
    <source>
        <dbReference type="Proteomes" id="UP000054843"/>
    </source>
</evidence>
<protein>
    <submittedName>
        <fullName evidence="1">Uncharacterized protein</fullName>
    </submittedName>
</protein>
<dbReference type="Proteomes" id="UP000054843">
    <property type="component" value="Unassembled WGS sequence"/>
</dbReference>
<organism evidence="1 2">
    <name type="scientific">Trichinella papuae</name>
    <dbReference type="NCBI Taxonomy" id="268474"/>
    <lineage>
        <taxon>Eukaryota</taxon>
        <taxon>Metazoa</taxon>
        <taxon>Ecdysozoa</taxon>
        <taxon>Nematoda</taxon>
        <taxon>Enoplea</taxon>
        <taxon>Dorylaimia</taxon>
        <taxon>Trichinellida</taxon>
        <taxon>Trichinellidae</taxon>
        <taxon>Trichinella</taxon>
    </lineage>
</organism>
<dbReference type="EMBL" id="JYDO01000154">
    <property type="protein sequence ID" value="KRZ68792.1"/>
    <property type="molecule type" value="Genomic_DNA"/>
</dbReference>
<name>A0A0V1MAD7_9BILA</name>